<dbReference type="FunFam" id="3.40.109.10:FF:000001">
    <property type="entry name" value="Nitroreductase family"/>
    <property type="match status" value="1"/>
</dbReference>
<reference evidence="9" key="1">
    <citation type="submission" date="2015-07" db="EMBL/GenBank/DDBJ databases">
        <authorList>
            <person name="Teixeira M.M."/>
            <person name="Souza R.C."/>
            <person name="Almeida L.G."/>
            <person name="Vicente V.A."/>
            <person name="de Hoog S."/>
            <person name="Bocca A.L."/>
            <person name="de Almeida S.R."/>
            <person name="Vasconcelos A.T."/>
            <person name="Felipe M.S."/>
        </authorList>
    </citation>
    <scope>NUCLEOTIDE SEQUENCE [LARGE SCALE GENOMIC DNA]</scope>
    <source>
        <strain evidence="9">KSF</strain>
    </source>
</reference>
<evidence type="ECO:0000313" key="8">
    <source>
        <dbReference type="EMBL" id="OCT47076.1"/>
    </source>
</evidence>
<dbReference type="Gene3D" id="3.40.109.10">
    <property type="entry name" value="NADH Oxidase"/>
    <property type="match status" value="1"/>
</dbReference>
<protein>
    <submittedName>
        <fullName evidence="8">Putative nitroreductase HBN1</fullName>
    </submittedName>
</protein>
<evidence type="ECO:0000256" key="4">
    <source>
        <dbReference type="ARBA" id="ARBA00022490"/>
    </source>
</evidence>
<dbReference type="OrthoDB" id="2138173at2759"/>
<keyword evidence="4" id="KW-0963">Cytoplasm</keyword>
<comment type="subcellular location">
    <subcellularLocation>
        <location evidence="2">Cytoplasm</location>
    </subcellularLocation>
    <subcellularLocation>
        <location evidence="1">Nucleus</location>
    </subcellularLocation>
</comment>
<dbReference type="PANTHER" id="PTHR43035:SF1">
    <property type="entry name" value="FATTY ACID REPRESSION MUTANT PROTEIN 2-RELATED"/>
    <property type="match status" value="1"/>
</dbReference>
<dbReference type="GO" id="GO:0005634">
    <property type="term" value="C:nucleus"/>
    <property type="evidence" value="ECO:0007669"/>
    <property type="project" value="UniProtKB-SubCell"/>
</dbReference>
<evidence type="ECO:0000256" key="5">
    <source>
        <dbReference type="ARBA" id="ARBA00023002"/>
    </source>
</evidence>
<dbReference type="GO" id="GO:0016491">
    <property type="term" value="F:oxidoreductase activity"/>
    <property type="evidence" value="ECO:0007669"/>
    <property type="project" value="UniProtKB-KW"/>
</dbReference>
<dbReference type="PANTHER" id="PTHR43035">
    <property type="entry name" value="FATTY ACID REPRESSION MUTANT PROTEIN 2-RELATED"/>
    <property type="match status" value="1"/>
</dbReference>
<dbReference type="Proteomes" id="UP000094526">
    <property type="component" value="Unassembled WGS sequence"/>
</dbReference>
<keyword evidence="5" id="KW-0560">Oxidoreductase</keyword>
<evidence type="ECO:0000256" key="6">
    <source>
        <dbReference type="ARBA" id="ARBA00023242"/>
    </source>
</evidence>
<dbReference type="CDD" id="cd02140">
    <property type="entry name" value="Frm2-like"/>
    <property type="match status" value="1"/>
</dbReference>
<comment type="caution">
    <text evidence="8">The sequence shown here is derived from an EMBL/GenBank/DDBJ whole genome shotgun (WGS) entry which is preliminary data.</text>
</comment>
<keyword evidence="9" id="KW-1185">Reference proteome</keyword>
<sequence>MADQFLAAIKSRRTYYELEAKSPIPDVEIIRIAREVILHTPSSLNSQSTRFVILFGDDHRKLWDIAKDCVKAVDAGSDWAADEKKLDQRRNAYGTVLLYEDERVTHQLQQKFVRYSSYFPQWAEHTNAMNTLNLWTALELEGLGCNLQHFNPYIDQKIVEQWTVPVEWKLKGQLVFGTPTAPPNPNKTFVPAEERVLVPGLENGHAA</sequence>
<organism evidence="8 9">
    <name type="scientific">Cladophialophora carrionii</name>
    <dbReference type="NCBI Taxonomy" id="86049"/>
    <lineage>
        <taxon>Eukaryota</taxon>
        <taxon>Fungi</taxon>
        <taxon>Dikarya</taxon>
        <taxon>Ascomycota</taxon>
        <taxon>Pezizomycotina</taxon>
        <taxon>Eurotiomycetes</taxon>
        <taxon>Chaetothyriomycetidae</taxon>
        <taxon>Chaetothyriales</taxon>
        <taxon>Herpotrichiellaceae</taxon>
        <taxon>Cladophialophora</taxon>
    </lineage>
</organism>
<dbReference type="eggNOG" id="ENOG502RYI9">
    <property type="taxonomic scope" value="Eukaryota"/>
</dbReference>
<dbReference type="STRING" id="86049.A0A1C1CF35"/>
<evidence type="ECO:0000256" key="1">
    <source>
        <dbReference type="ARBA" id="ARBA00004123"/>
    </source>
</evidence>
<evidence type="ECO:0000256" key="3">
    <source>
        <dbReference type="ARBA" id="ARBA00007118"/>
    </source>
</evidence>
<dbReference type="VEuPathDB" id="FungiDB:G647_02344"/>
<name>A0A1C1CF35_9EURO</name>
<evidence type="ECO:0000259" key="7">
    <source>
        <dbReference type="Pfam" id="PF00881"/>
    </source>
</evidence>
<comment type="similarity">
    <text evidence="3">Belongs to the nitroreductase family.</text>
</comment>
<dbReference type="AlphaFoldDB" id="A0A1C1CF35"/>
<dbReference type="InterPro" id="IPR033877">
    <property type="entry name" value="Frm2/Hbn1"/>
</dbReference>
<dbReference type="InterPro" id="IPR029479">
    <property type="entry name" value="Nitroreductase"/>
</dbReference>
<feature type="domain" description="Nitroreductase" evidence="7">
    <location>
        <begin position="9"/>
        <end position="177"/>
    </location>
</feature>
<gene>
    <name evidence="8" type="primary">HBN1</name>
    <name evidence="8" type="ORF">CLCR_02614</name>
</gene>
<dbReference type="VEuPathDB" id="FungiDB:CLCR_02614"/>
<proteinExistence type="inferred from homology"/>
<dbReference type="SUPFAM" id="SSF55469">
    <property type="entry name" value="FMN-dependent nitroreductase-like"/>
    <property type="match status" value="1"/>
</dbReference>
<evidence type="ECO:0000313" key="9">
    <source>
        <dbReference type="Proteomes" id="UP000094526"/>
    </source>
</evidence>
<dbReference type="Pfam" id="PF00881">
    <property type="entry name" value="Nitroreductase"/>
    <property type="match status" value="1"/>
</dbReference>
<dbReference type="EMBL" id="LGRB01000014">
    <property type="protein sequence ID" value="OCT47076.1"/>
    <property type="molecule type" value="Genomic_DNA"/>
</dbReference>
<dbReference type="GO" id="GO:0005737">
    <property type="term" value="C:cytoplasm"/>
    <property type="evidence" value="ECO:0007669"/>
    <property type="project" value="UniProtKB-SubCell"/>
</dbReference>
<accession>A0A1C1CF35</accession>
<dbReference type="InterPro" id="IPR000415">
    <property type="entry name" value="Nitroreductase-like"/>
</dbReference>
<evidence type="ECO:0000256" key="2">
    <source>
        <dbReference type="ARBA" id="ARBA00004496"/>
    </source>
</evidence>
<dbReference type="GO" id="GO:0034599">
    <property type="term" value="P:cellular response to oxidative stress"/>
    <property type="evidence" value="ECO:0007669"/>
    <property type="project" value="InterPro"/>
</dbReference>
<keyword evidence="6" id="KW-0539">Nucleus</keyword>